<evidence type="ECO:0000256" key="8">
    <source>
        <dbReference type="ARBA" id="ARBA00022989"/>
    </source>
</evidence>
<feature type="compositionally biased region" description="Gly residues" evidence="13">
    <location>
        <begin position="1"/>
        <end position="11"/>
    </location>
</feature>
<evidence type="ECO:0000256" key="3">
    <source>
        <dbReference type="ARBA" id="ARBA00022448"/>
    </source>
</evidence>
<evidence type="ECO:0000256" key="13">
    <source>
        <dbReference type="SAM" id="MobiDB-lite"/>
    </source>
</evidence>
<keyword evidence="11" id="KW-0407">Ion channel</keyword>
<gene>
    <name evidence="15" type="ORF">ACFQ34_02565</name>
</gene>
<dbReference type="PANTHER" id="PTHR31462:SF5">
    <property type="entry name" value="ENDOSOMAL_LYSOSOMAL PROTON CHANNEL TMEM175"/>
    <property type="match status" value="1"/>
</dbReference>
<evidence type="ECO:0000256" key="9">
    <source>
        <dbReference type="ARBA" id="ARBA00023065"/>
    </source>
</evidence>
<reference evidence="16" key="1">
    <citation type="journal article" date="2019" name="Int. J. Syst. Evol. Microbiol.">
        <title>The Global Catalogue of Microorganisms (GCM) 10K type strain sequencing project: providing services to taxonomists for standard genome sequencing and annotation.</title>
        <authorList>
            <consortium name="The Broad Institute Genomics Platform"/>
            <consortium name="The Broad Institute Genome Sequencing Center for Infectious Disease"/>
            <person name="Wu L."/>
            <person name="Ma J."/>
        </authorList>
    </citation>
    <scope>NUCLEOTIDE SEQUENCE [LARGE SCALE GENOMIC DNA]</scope>
    <source>
        <strain evidence="16">CCUG 49018</strain>
    </source>
</reference>
<feature type="region of interest" description="Disordered" evidence="13">
    <location>
        <begin position="1"/>
        <end position="20"/>
    </location>
</feature>
<keyword evidence="8 14" id="KW-1133">Transmembrane helix</keyword>
<comment type="catalytic activity">
    <reaction evidence="12">
        <text>K(+)(in) = K(+)(out)</text>
        <dbReference type="Rhea" id="RHEA:29463"/>
        <dbReference type="ChEBI" id="CHEBI:29103"/>
    </reaction>
</comment>
<feature type="transmembrane region" description="Helical" evidence="14">
    <location>
        <begin position="130"/>
        <end position="152"/>
    </location>
</feature>
<evidence type="ECO:0000256" key="1">
    <source>
        <dbReference type="ARBA" id="ARBA00004141"/>
    </source>
</evidence>
<evidence type="ECO:0000313" key="16">
    <source>
        <dbReference type="Proteomes" id="UP001597182"/>
    </source>
</evidence>
<dbReference type="RefSeq" id="WP_346093366.1">
    <property type="nucleotide sequence ID" value="NZ_BAABKS010000076.1"/>
</dbReference>
<keyword evidence="7" id="KW-0630">Potassium</keyword>
<evidence type="ECO:0000313" key="15">
    <source>
        <dbReference type="EMBL" id="MFD1232156.1"/>
    </source>
</evidence>
<evidence type="ECO:0000256" key="6">
    <source>
        <dbReference type="ARBA" id="ARBA00022826"/>
    </source>
</evidence>
<keyword evidence="4" id="KW-0633">Potassium transport</keyword>
<dbReference type="PANTHER" id="PTHR31462">
    <property type="entry name" value="ENDOSOMAL/LYSOSOMAL POTASSIUM CHANNEL TMEM175"/>
    <property type="match status" value="1"/>
</dbReference>
<evidence type="ECO:0000256" key="14">
    <source>
        <dbReference type="SAM" id="Phobius"/>
    </source>
</evidence>
<feature type="transmembrane region" description="Helical" evidence="14">
    <location>
        <begin position="29"/>
        <end position="50"/>
    </location>
</feature>
<keyword evidence="3" id="KW-0813">Transport</keyword>
<name>A0ABW3VA08_9PSEU</name>
<keyword evidence="5 14" id="KW-0812">Transmembrane</keyword>
<comment type="caution">
    <text evidence="15">The sequence shown here is derived from an EMBL/GenBank/DDBJ whole genome shotgun (WGS) entry which is preliminary data.</text>
</comment>
<dbReference type="EMBL" id="JBHTMB010000017">
    <property type="protein sequence ID" value="MFD1232156.1"/>
    <property type="molecule type" value="Genomic_DNA"/>
</dbReference>
<evidence type="ECO:0000256" key="11">
    <source>
        <dbReference type="ARBA" id="ARBA00023303"/>
    </source>
</evidence>
<dbReference type="InterPro" id="IPR010617">
    <property type="entry name" value="TMEM175-like"/>
</dbReference>
<protein>
    <submittedName>
        <fullName evidence="15">TMEM175 family protein</fullName>
    </submittedName>
</protein>
<keyword evidence="9" id="KW-0406">Ion transport</keyword>
<evidence type="ECO:0000256" key="2">
    <source>
        <dbReference type="ARBA" id="ARBA00006920"/>
    </source>
</evidence>
<evidence type="ECO:0000256" key="5">
    <source>
        <dbReference type="ARBA" id="ARBA00022692"/>
    </source>
</evidence>
<feature type="transmembrane region" description="Helical" evidence="14">
    <location>
        <begin position="99"/>
        <end position="118"/>
    </location>
</feature>
<accession>A0ABW3VA08</accession>
<comment type="similarity">
    <text evidence="2">Belongs to the TMEM175 family.</text>
</comment>
<evidence type="ECO:0000256" key="12">
    <source>
        <dbReference type="ARBA" id="ARBA00034430"/>
    </source>
</evidence>
<dbReference type="Proteomes" id="UP001597182">
    <property type="component" value="Unassembled WGS sequence"/>
</dbReference>
<evidence type="ECO:0000256" key="7">
    <source>
        <dbReference type="ARBA" id="ARBA00022958"/>
    </source>
</evidence>
<feature type="transmembrane region" description="Helical" evidence="14">
    <location>
        <begin position="172"/>
        <end position="192"/>
    </location>
</feature>
<feature type="transmembrane region" description="Helical" evidence="14">
    <location>
        <begin position="70"/>
        <end position="87"/>
    </location>
</feature>
<keyword evidence="6" id="KW-0631">Potassium channel</keyword>
<proteinExistence type="inferred from homology"/>
<organism evidence="15 16">
    <name type="scientific">Pseudonocardia benzenivorans</name>
    <dbReference type="NCBI Taxonomy" id="228005"/>
    <lineage>
        <taxon>Bacteria</taxon>
        <taxon>Bacillati</taxon>
        <taxon>Actinomycetota</taxon>
        <taxon>Actinomycetes</taxon>
        <taxon>Pseudonocardiales</taxon>
        <taxon>Pseudonocardiaceae</taxon>
        <taxon>Pseudonocardia</taxon>
    </lineage>
</organism>
<comment type="subcellular location">
    <subcellularLocation>
        <location evidence="1">Membrane</location>
        <topology evidence="1">Multi-pass membrane protein</topology>
    </subcellularLocation>
</comment>
<evidence type="ECO:0000256" key="4">
    <source>
        <dbReference type="ARBA" id="ARBA00022538"/>
    </source>
</evidence>
<sequence>MATEVSGGGDDTGQEDDLEREGGVGMGRLLAFSDGVFAIAFTILVLDIVVPEGLSAQALKAALVEQLPSIWSAVLSFAVIGRFWISHHHMLGLVRRPDAGVLVLNTALLATIAMIPYTTSLLAEYGDETVAVVVYSATVAATAGLQLVLLWWAVRRRLLEPRTSRNELVDTVGGLTGAVLAFVVAIPVAFASPTAGELCWLLAFVPVGPIMRRWSRAGG</sequence>
<keyword evidence="10 14" id="KW-0472">Membrane</keyword>
<keyword evidence="16" id="KW-1185">Reference proteome</keyword>
<dbReference type="Pfam" id="PF06736">
    <property type="entry name" value="TMEM175"/>
    <property type="match status" value="1"/>
</dbReference>
<evidence type="ECO:0000256" key="10">
    <source>
        <dbReference type="ARBA" id="ARBA00023136"/>
    </source>
</evidence>